<dbReference type="EMBL" id="RDQH01000341">
    <property type="protein sequence ID" value="RXH75589.1"/>
    <property type="molecule type" value="Genomic_DNA"/>
</dbReference>
<feature type="region of interest" description="Disordered" evidence="1">
    <location>
        <begin position="58"/>
        <end position="84"/>
    </location>
</feature>
<name>A0A498HY86_MALDO</name>
<feature type="region of interest" description="Disordered" evidence="1">
    <location>
        <begin position="1"/>
        <end position="42"/>
    </location>
</feature>
<organism evidence="2 3">
    <name type="scientific">Malus domestica</name>
    <name type="common">Apple</name>
    <name type="synonym">Pyrus malus</name>
    <dbReference type="NCBI Taxonomy" id="3750"/>
    <lineage>
        <taxon>Eukaryota</taxon>
        <taxon>Viridiplantae</taxon>
        <taxon>Streptophyta</taxon>
        <taxon>Embryophyta</taxon>
        <taxon>Tracheophyta</taxon>
        <taxon>Spermatophyta</taxon>
        <taxon>Magnoliopsida</taxon>
        <taxon>eudicotyledons</taxon>
        <taxon>Gunneridae</taxon>
        <taxon>Pentapetalae</taxon>
        <taxon>rosids</taxon>
        <taxon>fabids</taxon>
        <taxon>Rosales</taxon>
        <taxon>Rosaceae</taxon>
        <taxon>Amygdaloideae</taxon>
        <taxon>Maleae</taxon>
        <taxon>Malus</taxon>
    </lineage>
</organism>
<feature type="compositionally biased region" description="Basic and acidic residues" evidence="1">
    <location>
        <begin position="60"/>
        <end position="74"/>
    </location>
</feature>
<comment type="caution">
    <text evidence="2">The sequence shown here is derived from an EMBL/GenBank/DDBJ whole genome shotgun (WGS) entry which is preliminary data.</text>
</comment>
<evidence type="ECO:0000256" key="1">
    <source>
        <dbReference type="SAM" id="MobiDB-lite"/>
    </source>
</evidence>
<keyword evidence="3" id="KW-1185">Reference proteome</keyword>
<dbReference type="Proteomes" id="UP000290289">
    <property type="component" value="Chromosome 15"/>
</dbReference>
<proteinExistence type="predicted"/>
<dbReference type="AlphaFoldDB" id="A0A498HY86"/>
<sequence>MAAEDQSSIERDDGDGVDLNPVLLDEGTTHSRRRMRVKSRGEVAGFCKSGPWDVKLRRRERSEREVTNQEDGGRLGRRAVGGGG</sequence>
<gene>
    <name evidence="2" type="ORF">DVH24_039288</name>
</gene>
<accession>A0A498HY86</accession>
<reference evidence="2 3" key="1">
    <citation type="submission" date="2018-10" db="EMBL/GenBank/DDBJ databases">
        <title>A high-quality apple genome assembly.</title>
        <authorList>
            <person name="Hu J."/>
        </authorList>
    </citation>
    <scope>NUCLEOTIDE SEQUENCE [LARGE SCALE GENOMIC DNA]</scope>
    <source>
        <strain evidence="3">cv. HFTH1</strain>
        <tissue evidence="2">Young leaf</tissue>
    </source>
</reference>
<evidence type="ECO:0000313" key="3">
    <source>
        <dbReference type="Proteomes" id="UP000290289"/>
    </source>
</evidence>
<protein>
    <submittedName>
        <fullName evidence="2">Uncharacterized protein</fullName>
    </submittedName>
</protein>
<evidence type="ECO:0000313" key="2">
    <source>
        <dbReference type="EMBL" id="RXH75589.1"/>
    </source>
</evidence>